<gene>
    <name evidence="1" type="ORF">PIB30_017861</name>
</gene>
<comment type="caution">
    <text evidence="1">The sequence shown here is derived from an EMBL/GenBank/DDBJ whole genome shotgun (WGS) entry which is preliminary data.</text>
</comment>
<evidence type="ECO:0000313" key="2">
    <source>
        <dbReference type="Proteomes" id="UP001341840"/>
    </source>
</evidence>
<name>A0ABU6X9A5_9FABA</name>
<dbReference type="EMBL" id="JASCZI010211501">
    <property type="protein sequence ID" value="MED6193280.1"/>
    <property type="molecule type" value="Genomic_DNA"/>
</dbReference>
<keyword evidence="2" id="KW-1185">Reference proteome</keyword>
<sequence length="163" mass="18190">MSPIVKSPIKQAGGEPECTWGIYRHECTCSGNGGEMHVLRFRSSAWEHVPYPVVKEGSCHISFVESTLGRVGSFLPGRTSSSQWAGQNAPRPAEVLSPIYCLLWAHPFYKSAIPDLSIQVGRSAGVWAEWVNSVFLRRLARWTSKNGLKVDLFFGPRSWVRTI</sequence>
<proteinExistence type="predicted"/>
<organism evidence="1 2">
    <name type="scientific">Stylosanthes scabra</name>
    <dbReference type="NCBI Taxonomy" id="79078"/>
    <lineage>
        <taxon>Eukaryota</taxon>
        <taxon>Viridiplantae</taxon>
        <taxon>Streptophyta</taxon>
        <taxon>Embryophyta</taxon>
        <taxon>Tracheophyta</taxon>
        <taxon>Spermatophyta</taxon>
        <taxon>Magnoliopsida</taxon>
        <taxon>eudicotyledons</taxon>
        <taxon>Gunneridae</taxon>
        <taxon>Pentapetalae</taxon>
        <taxon>rosids</taxon>
        <taxon>fabids</taxon>
        <taxon>Fabales</taxon>
        <taxon>Fabaceae</taxon>
        <taxon>Papilionoideae</taxon>
        <taxon>50 kb inversion clade</taxon>
        <taxon>dalbergioids sensu lato</taxon>
        <taxon>Dalbergieae</taxon>
        <taxon>Pterocarpus clade</taxon>
        <taxon>Stylosanthes</taxon>
    </lineage>
</organism>
<protein>
    <submittedName>
        <fullName evidence="1">Uncharacterized protein</fullName>
    </submittedName>
</protein>
<dbReference type="Proteomes" id="UP001341840">
    <property type="component" value="Unassembled WGS sequence"/>
</dbReference>
<reference evidence="1 2" key="1">
    <citation type="journal article" date="2023" name="Plants (Basel)">
        <title>Bridging the Gap: Combining Genomics and Transcriptomics Approaches to Understand Stylosanthes scabra, an Orphan Legume from the Brazilian Caatinga.</title>
        <authorList>
            <person name="Ferreira-Neto J.R.C."/>
            <person name="da Silva M.D."/>
            <person name="Binneck E."/>
            <person name="de Melo N.F."/>
            <person name="da Silva R.H."/>
            <person name="de Melo A.L.T.M."/>
            <person name="Pandolfi V."/>
            <person name="Bustamante F.O."/>
            <person name="Brasileiro-Vidal A.C."/>
            <person name="Benko-Iseppon A.M."/>
        </authorList>
    </citation>
    <scope>NUCLEOTIDE SEQUENCE [LARGE SCALE GENOMIC DNA]</scope>
    <source>
        <tissue evidence="1">Leaves</tissue>
    </source>
</reference>
<accession>A0ABU6X9A5</accession>
<evidence type="ECO:0000313" key="1">
    <source>
        <dbReference type="EMBL" id="MED6193280.1"/>
    </source>
</evidence>